<dbReference type="Proteomes" id="UP000757103">
    <property type="component" value="Unassembled WGS sequence"/>
</dbReference>
<evidence type="ECO:0000256" key="4">
    <source>
        <dbReference type="ARBA" id="ARBA00022803"/>
    </source>
</evidence>
<evidence type="ECO:0000256" key="8">
    <source>
        <dbReference type="SAM" id="Phobius"/>
    </source>
</evidence>
<protein>
    <recommendedName>
        <fullName evidence="11">HTH luxR-type domain-containing protein</fullName>
    </recommendedName>
</protein>
<proteinExistence type="inferred from homology"/>
<dbReference type="GO" id="GO:0005737">
    <property type="term" value="C:cytoplasm"/>
    <property type="evidence" value="ECO:0007669"/>
    <property type="project" value="UniProtKB-SubCell"/>
</dbReference>
<organism evidence="9 10">
    <name type="scientific">Barnesiella viscericola</name>
    <dbReference type="NCBI Taxonomy" id="397865"/>
    <lineage>
        <taxon>Bacteria</taxon>
        <taxon>Pseudomonadati</taxon>
        <taxon>Bacteroidota</taxon>
        <taxon>Bacteroidia</taxon>
        <taxon>Bacteroidales</taxon>
        <taxon>Barnesiellaceae</taxon>
        <taxon>Barnesiella</taxon>
    </lineage>
</organism>
<evidence type="ECO:0000256" key="3">
    <source>
        <dbReference type="ARBA" id="ARBA00022737"/>
    </source>
</evidence>
<dbReference type="Gene3D" id="1.25.40.10">
    <property type="entry name" value="Tetratricopeptide repeat domain"/>
    <property type="match status" value="1"/>
</dbReference>
<evidence type="ECO:0000256" key="2">
    <source>
        <dbReference type="ARBA" id="ARBA00022490"/>
    </source>
</evidence>
<reference evidence="9" key="2">
    <citation type="submission" date="2021-09" db="EMBL/GenBank/DDBJ databases">
        <authorList>
            <person name="Gilroy R."/>
        </authorList>
    </citation>
    <scope>NUCLEOTIDE SEQUENCE</scope>
    <source>
        <strain evidence="9">CHK121-7720</strain>
    </source>
</reference>
<dbReference type="RefSeq" id="WP_273305563.1">
    <property type="nucleotide sequence ID" value="NZ_DYUD01000012.1"/>
</dbReference>
<dbReference type="InterPro" id="IPR006597">
    <property type="entry name" value="Sel1-like"/>
</dbReference>
<feature type="transmembrane region" description="Helical" evidence="8">
    <location>
        <begin position="377"/>
        <end position="399"/>
    </location>
</feature>
<evidence type="ECO:0000256" key="7">
    <source>
        <dbReference type="SAM" id="Coils"/>
    </source>
</evidence>
<evidence type="ECO:0000256" key="5">
    <source>
        <dbReference type="ARBA" id="ARBA00038253"/>
    </source>
</evidence>
<comment type="subcellular location">
    <subcellularLocation>
        <location evidence="1">Cytoplasm</location>
    </subcellularLocation>
</comment>
<keyword evidence="8" id="KW-0472">Membrane</keyword>
<keyword evidence="4 6" id="KW-0802">TPR repeat</keyword>
<dbReference type="SUPFAM" id="SSF81901">
    <property type="entry name" value="HCP-like"/>
    <property type="match status" value="1"/>
</dbReference>
<keyword evidence="8" id="KW-1133">Transmembrane helix</keyword>
<dbReference type="GO" id="GO:0006355">
    <property type="term" value="P:regulation of DNA-templated transcription"/>
    <property type="evidence" value="ECO:0007669"/>
    <property type="project" value="InterPro"/>
</dbReference>
<evidence type="ECO:0000313" key="10">
    <source>
        <dbReference type="Proteomes" id="UP000757103"/>
    </source>
</evidence>
<keyword evidence="2" id="KW-0963">Cytoplasm</keyword>
<comment type="similarity">
    <text evidence="5">Belongs to the Rap family.</text>
</comment>
<dbReference type="SUPFAM" id="SSF46894">
    <property type="entry name" value="C-terminal effector domain of the bipartite response regulators"/>
    <property type="match status" value="1"/>
</dbReference>
<dbReference type="InterPro" id="IPR019734">
    <property type="entry name" value="TPR_rpt"/>
</dbReference>
<dbReference type="PROSITE" id="PS50005">
    <property type="entry name" value="TPR"/>
    <property type="match status" value="1"/>
</dbReference>
<dbReference type="InterPro" id="IPR016032">
    <property type="entry name" value="Sig_transdc_resp-reg_C-effctor"/>
</dbReference>
<dbReference type="EMBL" id="DYUD01000012">
    <property type="protein sequence ID" value="HJG88519.1"/>
    <property type="molecule type" value="Genomic_DNA"/>
</dbReference>
<dbReference type="AlphaFoldDB" id="A0A921MR35"/>
<sequence length="578" mass="67227">MGRGILIVVLLLGSLRGFAEKPVSSYWKPVDPVFDSIAAVLELEFIEGDDALSRDSLIQELYRKAGDNPGKKVYRWRAKFWDARAQLKKNNSDSTLRLIDEAYHEVDSVRYTYDFMRIFHLWSVMNKEQPHVTYGHLKRIAGYYAHTGNLFMLAHAYIDMGNILSRVKDYPKALEYFQKADAYYRELGEAIYRAKNQLNISNVLFLMGETSRSDQILHGLLRNPVCVGDTAFHISTLLSLTEHDIARSEKYVTEAYRLSAAFANRGLSIQSEYFLGRYYQDARNPARALSYYRMAVRQMDKRNIDLVVPAMKSMSDCFASLHQTDSAYFYLNRYEHYKDSLDQINSLAEIRHLEIRAAIEKQEMELRQAEERNRFRLVLAGVGGALILCLAAFICYVFWKRSRDEQVKKQMKELENKELTMRLEHETLQKDYFKMEVESKDRELASNSLIIMEKNRALKSLVEELEREKAMGNITPGVASQIGHNVKIHLGSGNEWDFFKMQFVKVHPEFFVRLKALCPTITEGELRLCAYIRTGMEIKHIAQMLSLQPESVKKNRYRLRQKLQLGKEDSLEDFLRNI</sequence>
<evidence type="ECO:0000256" key="1">
    <source>
        <dbReference type="ARBA" id="ARBA00004496"/>
    </source>
</evidence>
<keyword evidence="3" id="KW-0677">Repeat</keyword>
<keyword evidence="7" id="KW-0175">Coiled coil</keyword>
<feature type="repeat" description="TPR" evidence="6">
    <location>
        <begin position="154"/>
        <end position="187"/>
    </location>
</feature>
<dbReference type="SUPFAM" id="SSF48452">
    <property type="entry name" value="TPR-like"/>
    <property type="match status" value="1"/>
</dbReference>
<dbReference type="SMART" id="SM00028">
    <property type="entry name" value="TPR"/>
    <property type="match status" value="2"/>
</dbReference>
<gene>
    <name evidence="9" type="ORF">K8U91_03445</name>
</gene>
<reference evidence="9" key="1">
    <citation type="journal article" date="2021" name="PeerJ">
        <title>Extensive microbial diversity within the chicken gut microbiome revealed by metagenomics and culture.</title>
        <authorList>
            <person name="Gilroy R."/>
            <person name="Ravi A."/>
            <person name="Getino M."/>
            <person name="Pursley I."/>
            <person name="Horton D.L."/>
            <person name="Alikhan N.F."/>
            <person name="Baker D."/>
            <person name="Gharbi K."/>
            <person name="Hall N."/>
            <person name="Watson M."/>
            <person name="Adriaenssens E.M."/>
            <person name="Foster-Nyarko E."/>
            <person name="Jarju S."/>
            <person name="Secka A."/>
            <person name="Antonio M."/>
            <person name="Oren A."/>
            <person name="Chaudhuri R.R."/>
            <person name="La Ragione R."/>
            <person name="Hildebrand F."/>
            <person name="Pallen M.J."/>
        </authorList>
    </citation>
    <scope>NUCLEOTIDE SEQUENCE</scope>
    <source>
        <strain evidence="9">CHK121-7720</strain>
    </source>
</reference>
<dbReference type="InterPro" id="IPR051476">
    <property type="entry name" value="Bac_ResReg_Asp_Phosphatase"/>
</dbReference>
<dbReference type="SMART" id="SM00671">
    <property type="entry name" value="SEL1"/>
    <property type="match status" value="2"/>
</dbReference>
<accession>A0A921MR35</accession>
<dbReference type="PANTHER" id="PTHR46630:SF1">
    <property type="entry name" value="TETRATRICOPEPTIDE REPEAT PROTEIN 29"/>
    <property type="match status" value="1"/>
</dbReference>
<evidence type="ECO:0008006" key="11">
    <source>
        <dbReference type="Google" id="ProtNLM"/>
    </source>
</evidence>
<comment type="caution">
    <text evidence="9">The sequence shown here is derived from an EMBL/GenBank/DDBJ whole genome shotgun (WGS) entry which is preliminary data.</text>
</comment>
<dbReference type="InterPro" id="IPR011990">
    <property type="entry name" value="TPR-like_helical_dom_sf"/>
</dbReference>
<evidence type="ECO:0000256" key="6">
    <source>
        <dbReference type="PROSITE-ProRule" id="PRU00339"/>
    </source>
</evidence>
<dbReference type="GO" id="GO:0003677">
    <property type="term" value="F:DNA binding"/>
    <property type="evidence" value="ECO:0007669"/>
    <property type="project" value="InterPro"/>
</dbReference>
<dbReference type="PANTHER" id="PTHR46630">
    <property type="entry name" value="TETRATRICOPEPTIDE REPEAT PROTEIN 29"/>
    <property type="match status" value="1"/>
</dbReference>
<keyword evidence="8" id="KW-0812">Transmembrane</keyword>
<name>A0A921MR35_9BACT</name>
<evidence type="ECO:0000313" key="9">
    <source>
        <dbReference type="EMBL" id="HJG88519.1"/>
    </source>
</evidence>
<feature type="coiled-coil region" evidence="7">
    <location>
        <begin position="411"/>
        <end position="471"/>
    </location>
</feature>